<gene>
    <name evidence="1" type="ORF">DKY63_01220</name>
</gene>
<dbReference type="AlphaFoldDB" id="A0A2Z4RCU5"/>
<proteinExistence type="predicted"/>
<sequence>MRSYQPTFLVNDTPLSRAGSLLQGSTFFAWIFFHDPTHQLLLHRHPQPGNRLPHPARPAPG</sequence>
<reference evidence="1 2" key="1">
    <citation type="submission" date="2018-05" db="EMBL/GenBank/DDBJ databases">
        <title>Whole genome sequence of Pseudomonas putida JBC17.</title>
        <authorList>
            <person name="Lee Y.H."/>
            <person name="David K."/>
        </authorList>
    </citation>
    <scope>NUCLEOTIDE SEQUENCE [LARGE SCALE GENOMIC DNA]</scope>
    <source>
        <strain evidence="1 2">JBC17</strain>
    </source>
</reference>
<evidence type="ECO:0000313" key="2">
    <source>
        <dbReference type="Proteomes" id="UP000250299"/>
    </source>
</evidence>
<dbReference type="Proteomes" id="UP000250299">
    <property type="component" value="Chromosome"/>
</dbReference>
<name>A0A2Z4RCU5_PSEPU</name>
<evidence type="ECO:0000313" key="1">
    <source>
        <dbReference type="EMBL" id="AWY38595.1"/>
    </source>
</evidence>
<organism evidence="1 2">
    <name type="scientific">Pseudomonas putida</name>
    <name type="common">Arthrobacter siderocapsulatus</name>
    <dbReference type="NCBI Taxonomy" id="303"/>
    <lineage>
        <taxon>Bacteria</taxon>
        <taxon>Pseudomonadati</taxon>
        <taxon>Pseudomonadota</taxon>
        <taxon>Gammaproteobacteria</taxon>
        <taxon>Pseudomonadales</taxon>
        <taxon>Pseudomonadaceae</taxon>
        <taxon>Pseudomonas</taxon>
    </lineage>
</organism>
<accession>A0A2Z4RCU5</accession>
<dbReference type="EMBL" id="CP029693">
    <property type="protein sequence ID" value="AWY38595.1"/>
    <property type="molecule type" value="Genomic_DNA"/>
</dbReference>
<protein>
    <submittedName>
        <fullName evidence="1">Uncharacterized protein</fullName>
    </submittedName>
</protein>